<dbReference type="GO" id="GO:0006269">
    <property type="term" value="P:DNA replication, synthesis of primer"/>
    <property type="evidence" value="ECO:0007669"/>
    <property type="project" value="UniProtKB-UniRule"/>
</dbReference>
<comment type="domain">
    <text evidence="12">Contains an N-terminal zinc-binding domain, a central core domain that contains the primase activity, and a C-terminal DnaB-binding domain.</text>
</comment>
<comment type="cofactor">
    <cofactor evidence="12">
        <name>Zn(2+)</name>
        <dbReference type="ChEBI" id="CHEBI:29105"/>
    </cofactor>
    <text evidence="12">Binds 1 zinc ion per monomer.</text>
</comment>
<keyword evidence="4 12" id="KW-0548">Nucleotidyltransferase</keyword>
<dbReference type="Gene3D" id="3.30.1120.40">
    <property type="entry name" value="Stage V sporulation protein G"/>
    <property type="match status" value="1"/>
</dbReference>
<keyword evidence="6 12" id="KW-0479">Metal-binding</keyword>
<keyword evidence="15" id="KW-1185">Reference proteome</keyword>
<evidence type="ECO:0000256" key="4">
    <source>
        <dbReference type="ARBA" id="ARBA00022695"/>
    </source>
</evidence>
<dbReference type="InterPro" id="IPR002694">
    <property type="entry name" value="Znf_CHC2"/>
</dbReference>
<name>A0AAE3AM58_9FIRM</name>
<comment type="caution">
    <text evidence="14">The sequence shown here is derived from an EMBL/GenBank/DDBJ whole genome shotgun (WGS) entry which is preliminary data.</text>
</comment>
<evidence type="ECO:0000256" key="1">
    <source>
        <dbReference type="ARBA" id="ARBA00022478"/>
    </source>
</evidence>
<dbReference type="InterPro" id="IPR036977">
    <property type="entry name" value="DNA_primase_Znf_CHC2"/>
</dbReference>
<gene>
    <name evidence="12 14" type="primary">dnaG</name>
    <name evidence="14" type="ORF">LKD31_06040</name>
</gene>
<dbReference type="Gene3D" id="3.40.1360.10">
    <property type="match status" value="1"/>
</dbReference>
<dbReference type="SMART" id="SM00493">
    <property type="entry name" value="TOPRIM"/>
    <property type="match status" value="1"/>
</dbReference>
<keyword evidence="7 12" id="KW-0863">Zinc-finger</keyword>
<evidence type="ECO:0000256" key="12">
    <source>
        <dbReference type="HAMAP-Rule" id="MF_00974"/>
    </source>
</evidence>
<organism evidence="14 15">
    <name type="scientific">Hominenteromicrobium mulieris</name>
    <dbReference type="NCBI Taxonomy" id="2885357"/>
    <lineage>
        <taxon>Bacteria</taxon>
        <taxon>Bacillati</taxon>
        <taxon>Bacillota</taxon>
        <taxon>Clostridia</taxon>
        <taxon>Eubacteriales</taxon>
        <taxon>Oscillospiraceae</taxon>
        <taxon>Hominenteromicrobium</taxon>
    </lineage>
</organism>
<feature type="zinc finger region" description="CHC2-type" evidence="12">
    <location>
        <begin position="38"/>
        <end position="62"/>
    </location>
</feature>
<dbReference type="EMBL" id="JAJEQC010000005">
    <property type="protein sequence ID" value="MCC2136573.1"/>
    <property type="molecule type" value="Genomic_DNA"/>
</dbReference>
<dbReference type="InterPro" id="IPR019475">
    <property type="entry name" value="DNA_primase_DnaB-bd"/>
</dbReference>
<dbReference type="EC" id="2.7.7.101" evidence="12"/>
<proteinExistence type="inferred from homology"/>
<dbReference type="CDD" id="cd03364">
    <property type="entry name" value="TOPRIM_DnaG_primases"/>
    <property type="match status" value="1"/>
</dbReference>
<dbReference type="SMART" id="SM00400">
    <property type="entry name" value="ZnF_CHCC"/>
    <property type="match status" value="1"/>
</dbReference>
<dbReference type="SUPFAM" id="SSF57783">
    <property type="entry name" value="Zinc beta-ribbon"/>
    <property type="match status" value="1"/>
</dbReference>
<feature type="domain" description="Toprim" evidence="13">
    <location>
        <begin position="257"/>
        <end position="338"/>
    </location>
</feature>
<dbReference type="FunFam" id="3.90.580.10:FF:000001">
    <property type="entry name" value="DNA primase"/>
    <property type="match status" value="1"/>
</dbReference>
<dbReference type="GO" id="GO:0000428">
    <property type="term" value="C:DNA-directed RNA polymerase complex"/>
    <property type="evidence" value="ECO:0007669"/>
    <property type="project" value="UniProtKB-KW"/>
</dbReference>
<dbReference type="RefSeq" id="WP_308449035.1">
    <property type="nucleotide sequence ID" value="NZ_JAJEQC010000005.1"/>
</dbReference>
<keyword evidence="9" id="KW-0460">Magnesium</keyword>
<dbReference type="AlphaFoldDB" id="A0AAE3AM58"/>
<dbReference type="Proteomes" id="UP001199424">
    <property type="component" value="Unassembled WGS sequence"/>
</dbReference>
<dbReference type="PANTHER" id="PTHR30313:SF2">
    <property type="entry name" value="DNA PRIMASE"/>
    <property type="match status" value="1"/>
</dbReference>
<dbReference type="HAMAP" id="MF_00974">
    <property type="entry name" value="DNA_primase_DnaG"/>
    <property type="match status" value="1"/>
</dbReference>
<dbReference type="InterPro" id="IPR037068">
    <property type="entry name" value="DNA_primase_core_N_sf"/>
</dbReference>
<accession>A0AAE3AM58</accession>
<dbReference type="InterPro" id="IPR006171">
    <property type="entry name" value="TOPRIM_dom"/>
</dbReference>
<evidence type="ECO:0000256" key="5">
    <source>
        <dbReference type="ARBA" id="ARBA00022705"/>
    </source>
</evidence>
<dbReference type="Gene3D" id="3.90.980.10">
    <property type="entry name" value="DNA primase, catalytic core, N-terminal domain"/>
    <property type="match status" value="1"/>
</dbReference>
<dbReference type="Pfam" id="PF10410">
    <property type="entry name" value="DnaB_bind"/>
    <property type="match status" value="1"/>
</dbReference>
<keyword evidence="2 12" id="KW-0639">Primosome</keyword>
<dbReference type="Pfam" id="PF01807">
    <property type="entry name" value="Zn_ribbon_DnaG"/>
    <property type="match status" value="1"/>
</dbReference>
<reference evidence="14" key="1">
    <citation type="submission" date="2021-10" db="EMBL/GenBank/DDBJ databases">
        <title>Anaerobic single-cell dispensing facilitates the cultivation of human gut bacteria.</title>
        <authorList>
            <person name="Afrizal A."/>
        </authorList>
    </citation>
    <scope>NUCLEOTIDE SEQUENCE</scope>
    <source>
        <strain evidence="14">CLA-AA-H250</strain>
    </source>
</reference>
<comment type="similarity">
    <text evidence="12">Belongs to the DnaG primase family.</text>
</comment>
<dbReference type="Pfam" id="PF08275">
    <property type="entry name" value="DNAG_N"/>
    <property type="match status" value="1"/>
</dbReference>
<dbReference type="InterPro" id="IPR030846">
    <property type="entry name" value="DnaG_bac"/>
</dbReference>
<dbReference type="SUPFAM" id="SSF56731">
    <property type="entry name" value="DNA primase core"/>
    <property type="match status" value="1"/>
</dbReference>
<dbReference type="GO" id="GO:0005737">
    <property type="term" value="C:cytoplasm"/>
    <property type="evidence" value="ECO:0007669"/>
    <property type="project" value="TreeGrafter"/>
</dbReference>
<dbReference type="GO" id="GO:1990077">
    <property type="term" value="C:primosome complex"/>
    <property type="evidence" value="ECO:0007669"/>
    <property type="project" value="UniProtKB-KW"/>
</dbReference>
<keyword evidence="3 12" id="KW-0808">Transferase</keyword>
<comment type="function">
    <text evidence="12">RNA polymerase that catalyzes the synthesis of short RNA molecules used as primers for DNA polymerase during DNA replication.</text>
</comment>
<dbReference type="InterPro" id="IPR036751">
    <property type="entry name" value="SpoVG_sf"/>
</dbReference>
<dbReference type="InterPro" id="IPR013264">
    <property type="entry name" value="DNAG_N"/>
</dbReference>
<evidence type="ECO:0000259" key="13">
    <source>
        <dbReference type="PROSITE" id="PS50880"/>
    </source>
</evidence>
<dbReference type="SUPFAM" id="SSF160537">
    <property type="entry name" value="SpoVG-like"/>
    <property type="match status" value="1"/>
</dbReference>
<keyword evidence="8 12" id="KW-0862">Zinc</keyword>
<dbReference type="InterPro" id="IPR050219">
    <property type="entry name" value="DnaG_primase"/>
</dbReference>
<keyword evidence="1 12" id="KW-0240">DNA-directed RNA polymerase</keyword>
<dbReference type="GO" id="GO:0008270">
    <property type="term" value="F:zinc ion binding"/>
    <property type="evidence" value="ECO:0007669"/>
    <property type="project" value="UniProtKB-UniRule"/>
</dbReference>
<evidence type="ECO:0000256" key="8">
    <source>
        <dbReference type="ARBA" id="ARBA00022833"/>
    </source>
</evidence>
<dbReference type="InterPro" id="IPR006295">
    <property type="entry name" value="DNA_primase_DnaG"/>
</dbReference>
<dbReference type="NCBIfam" id="TIGR01391">
    <property type="entry name" value="dnaG"/>
    <property type="match status" value="1"/>
</dbReference>
<evidence type="ECO:0000256" key="10">
    <source>
        <dbReference type="ARBA" id="ARBA00023125"/>
    </source>
</evidence>
<dbReference type="PANTHER" id="PTHR30313">
    <property type="entry name" value="DNA PRIMASE"/>
    <property type="match status" value="1"/>
</dbReference>
<dbReference type="GO" id="GO:0003899">
    <property type="term" value="F:DNA-directed RNA polymerase activity"/>
    <property type="evidence" value="ECO:0007669"/>
    <property type="project" value="UniProtKB-UniRule"/>
</dbReference>
<evidence type="ECO:0000256" key="7">
    <source>
        <dbReference type="ARBA" id="ARBA00022771"/>
    </source>
</evidence>
<keyword evidence="11 12" id="KW-0804">Transcription</keyword>
<keyword evidence="5 12" id="KW-0235">DNA replication</keyword>
<evidence type="ECO:0000256" key="11">
    <source>
        <dbReference type="ARBA" id="ARBA00023163"/>
    </source>
</evidence>
<evidence type="ECO:0000256" key="9">
    <source>
        <dbReference type="ARBA" id="ARBA00022842"/>
    </source>
</evidence>
<sequence length="656" mass="73506">MAISRDQVDEIKSRVSIIDVAAERVNLSRHGSTMSCCCPFHQEKTPSCVLYEKTNSFYCFGCGTSGDVISFIRGTDNLSYVEAVQQLAQRAGITIDAKGAQLNQREQELRDRIRACNREAARYFFRSLTQDDEGSVGRTYLLNERGLSMAAVRHFGLGYAKPESFGLVNYLRDKGFTDDEMITANLAYQSKTGHVMDRFRDRIMYPIFDTVGNVIAFGGRALNKEDKAKYINTNTTPVFRKSNNLYGYNFARKAHSDHLILAEGYMDVIALQTAGFAGAVASLGTSLTEEQAKLIGRSCKELTICYDSDSAGIRATQRAIQVLRSACPELRVSVASLGEGKDPDEFIKMHSEDGAERLAEAFKAAISDTEYRLQMCKNGLDMNVNKDRLTYAVEAVRVLATVENPVEQDLFAAQIAAEVGVGRESILAQVQAAATDPANKTVPEEIKDEEIFEPEEEPTQRYHAFIRPVSDAESEVVAFADVIINEDYRINGVRLVLDEHNRFSALMPAYLAKDRREWVPYVELKPEIEREMTAFLARNFDFNSEVEVIGGGTAIDVGETKLTLRKAANRNTVKAYAELQNDVFALKYGKIMEGKRGYFYSPPSMGTYTDQDGNKQYQYAYGFASAPERTRISGEIKKQYELMCKKNKRVYEAKIK</sequence>
<evidence type="ECO:0000313" key="15">
    <source>
        <dbReference type="Proteomes" id="UP001199424"/>
    </source>
</evidence>
<dbReference type="PROSITE" id="PS50880">
    <property type="entry name" value="TOPRIM"/>
    <property type="match status" value="1"/>
</dbReference>
<evidence type="ECO:0000256" key="3">
    <source>
        <dbReference type="ARBA" id="ARBA00022679"/>
    </source>
</evidence>
<evidence type="ECO:0000313" key="14">
    <source>
        <dbReference type="EMBL" id="MCC2136573.1"/>
    </source>
</evidence>
<evidence type="ECO:0000256" key="2">
    <source>
        <dbReference type="ARBA" id="ARBA00022515"/>
    </source>
</evidence>
<dbReference type="GO" id="GO:0003677">
    <property type="term" value="F:DNA binding"/>
    <property type="evidence" value="ECO:0007669"/>
    <property type="project" value="UniProtKB-KW"/>
</dbReference>
<comment type="subunit">
    <text evidence="12">Monomer. Interacts with DnaB.</text>
</comment>
<comment type="catalytic activity">
    <reaction evidence="12">
        <text>ssDNA + n NTP = ssDNA/pppN(pN)n-1 hybrid + (n-1) diphosphate.</text>
        <dbReference type="EC" id="2.7.7.101"/>
    </reaction>
</comment>
<dbReference type="Gene3D" id="3.90.580.10">
    <property type="entry name" value="Zinc finger, CHC2-type domain"/>
    <property type="match status" value="1"/>
</dbReference>
<dbReference type="Pfam" id="PF13155">
    <property type="entry name" value="Toprim_2"/>
    <property type="match status" value="1"/>
</dbReference>
<dbReference type="InterPro" id="IPR034151">
    <property type="entry name" value="TOPRIM_DnaG_bac"/>
</dbReference>
<protein>
    <recommendedName>
        <fullName evidence="12">DNA primase</fullName>
        <ecNumber evidence="12">2.7.7.101</ecNumber>
    </recommendedName>
</protein>
<dbReference type="GO" id="GO:0030435">
    <property type="term" value="P:sporulation resulting in formation of a cellular spore"/>
    <property type="evidence" value="ECO:0007669"/>
    <property type="project" value="InterPro"/>
</dbReference>
<evidence type="ECO:0000256" key="6">
    <source>
        <dbReference type="ARBA" id="ARBA00022723"/>
    </source>
</evidence>
<keyword evidence="10 12" id="KW-0238">DNA-binding</keyword>